<feature type="compositionally biased region" description="Low complexity" evidence="1">
    <location>
        <begin position="283"/>
        <end position="295"/>
    </location>
</feature>
<proteinExistence type="predicted"/>
<feature type="compositionally biased region" description="Basic and acidic residues" evidence="1">
    <location>
        <begin position="188"/>
        <end position="197"/>
    </location>
</feature>
<evidence type="ECO:0000313" key="2">
    <source>
        <dbReference type="EMBL" id="GGR40154.1"/>
    </source>
</evidence>
<organism evidence="2 3">
    <name type="scientific">Deinococcus ruber</name>
    <dbReference type="NCBI Taxonomy" id="1848197"/>
    <lineage>
        <taxon>Bacteria</taxon>
        <taxon>Thermotogati</taxon>
        <taxon>Deinococcota</taxon>
        <taxon>Deinococci</taxon>
        <taxon>Deinococcales</taxon>
        <taxon>Deinococcaceae</taxon>
        <taxon>Deinococcus</taxon>
    </lineage>
</organism>
<feature type="region of interest" description="Disordered" evidence="1">
    <location>
        <begin position="1"/>
        <end position="23"/>
    </location>
</feature>
<dbReference type="InterPro" id="IPR058793">
    <property type="entry name" value="DDRD"/>
</dbReference>
<keyword evidence="3" id="KW-1185">Reference proteome</keyword>
<feature type="region of interest" description="Disordered" evidence="1">
    <location>
        <begin position="160"/>
        <end position="295"/>
    </location>
</feature>
<feature type="compositionally biased region" description="Basic and acidic residues" evidence="1">
    <location>
        <begin position="210"/>
        <end position="234"/>
    </location>
</feature>
<dbReference type="RefSeq" id="WP_189093802.1">
    <property type="nucleotide sequence ID" value="NZ_BMQL01000101.1"/>
</dbReference>
<reference evidence="2" key="1">
    <citation type="journal article" date="2014" name="Int. J. Syst. Evol. Microbiol.">
        <title>Complete genome sequence of Corynebacterium casei LMG S-19264T (=DSM 44701T), isolated from a smear-ripened cheese.</title>
        <authorList>
            <consortium name="US DOE Joint Genome Institute (JGI-PGF)"/>
            <person name="Walter F."/>
            <person name="Albersmeier A."/>
            <person name="Kalinowski J."/>
            <person name="Ruckert C."/>
        </authorList>
    </citation>
    <scope>NUCLEOTIDE SEQUENCE</scope>
    <source>
        <strain evidence="2">JCM 31311</strain>
    </source>
</reference>
<comment type="caution">
    <text evidence="2">The sequence shown here is derived from an EMBL/GenBank/DDBJ whole genome shotgun (WGS) entry which is preliminary data.</text>
</comment>
<evidence type="ECO:0000256" key="1">
    <source>
        <dbReference type="SAM" id="MobiDB-lite"/>
    </source>
</evidence>
<evidence type="ECO:0000313" key="3">
    <source>
        <dbReference type="Proteomes" id="UP000603865"/>
    </source>
</evidence>
<sequence length="295" mass="31557">MTQTTEPSKAPTSQTLITATPNNSNSAMKRARLIAQHLPLLNRLQDLRSVLLLQTVMKTRGNLAAVFNTDLQTGTVTVTLLGGQSSDDAVRTVTYRNTEVDAGKVLEQLRALTGLTHTDPAFSTAQVNTAAQQGTSVIEHSSELQAFDDLLLAIGTIQRSEPASSSAVLPQEAATRATPTSEAIADEPQEHAPHNTLEDPQDPAQLNDEADTRARSQAEVSAEHHDDSNDRESELTTSEEAQGALEDIQQDAEDSSADNEANDDAAATGNTDQGELNVPALQTSRPASRTSRSRR</sequence>
<protein>
    <submittedName>
        <fullName evidence="2">Uncharacterized protein</fullName>
    </submittedName>
</protein>
<name>A0A918FIR3_9DEIO</name>
<gene>
    <name evidence="2" type="ORF">GCM10008957_55910</name>
</gene>
<dbReference type="EMBL" id="BMQL01000101">
    <property type="protein sequence ID" value="GGR40154.1"/>
    <property type="molecule type" value="Genomic_DNA"/>
</dbReference>
<feature type="compositionally biased region" description="Low complexity" evidence="1">
    <location>
        <begin position="264"/>
        <end position="274"/>
    </location>
</feature>
<feature type="compositionally biased region" description="Acidic residues" evidence="1">
    <location>
        <begin position="248"/>
        <end position="263"/>
    </location>
</feature>
<reference evidence="2" key="2">
    <citation type="submission" date="2020-09" db="EMBL/GenBank/DDBJ databases">
        <authorList>
            <person name="Sun Q."/>
            <person name="Ohkuma M."/>
        </authorList>
    </citation>
    <scope>NUCLEOTIDE SEQUENCE</scope>
    <source>
        <strain evidence="2">JCM 31311</strain>
    </source>
</reference>
<dbReference type="Pfam" id="PF26517">
    <property type="entry name" value="DDRD"/>
    <property type="match status" value="1"/>
</dbReference>
<dbReference type="AlphaFoldDB" id="A0A918FIR3"/>
<dbReference type="Proteomes" id="UP000603865">
    <property type="component" value="Unassembled WGS sequence"/>
</dbReference>
<accession>A0A918FIR3</accession>